<dbReference type="AlphaFoldDB" id="A0A830BT06"/>
<keyword evidence="2" id="KW-0805">Transcription regulation</keyword>
<accession>A0A830BT06</accession>
<dbReference type="EMBL" id="BMAC01000132">
    <property type="protein sequence ID" value="GFP86805.1"/>
    <property type="molecule type" value="Genomic_DNA"/>
</dbReference>
<dbReference type="GO" id="GO:0000977">
    <property type="term" value="F:RNA polymerase II transcription regulatory region sequence-specific DNA binding"/>
    <property type="evidence" value="ECO:0007669"/>
    <property type="project" value="InterPro"/>
</dbReference>
<keyword evidence="5" id="KW-0539">Nucleus</keyword>
<evidence type="ECO:0000313" key="8">
    <source>
        <dbReference type="EMBL" id="GFP86805.1"/>
    </source>
</evidence>
<proteinExistence type="predicted"/>
<feature type="region of interest" description="Disordered" evidence="6">
    <location>
        <begin position="169"/>
        <end position="208"/>
    </location>
</feature>
<evidence type="ECO:0000256" key="3">
    <source>
        <dbReference type="ARBA" id="ARBA00023125"/>
    </source>
</evidence>
<dbReference type="InterPro" id="IPR050142">
    <property type="entry name" value="MADS-box/MEF2_TF"/>
</dbReference>
<gene>
    <name evidence="8" type="ORF">PHJA_000824300</name>
</gene>
<comment type="subcellular location">
    <subcellularLocation>
        <location evidence="1">Nucleus</location>
    </subcellularLocation>
</comment>
<name>A0A830BT06_9LAMI</name>
<dbReference type="PROSITE" id="PS00350">
    <property type="entry name" value="MADS_BOX_1"/>
    <property type="match status" value="1"/>
</dbReference>
<dbReference type="PROSITE" id="PS50066">
    <property type="entry name" value="MADS_BOX_2"/>
    <property type="match status" value="1"/>
</dbReference>
<dbReference type="Gene3D" id="3.40.1810.10">
    <property type="entry name" value="Transcription factor, MADS-box"/>
    <property type="match status" value="1"/>
</dbReference>
<evidence type="ECO:0000259" key="7">
    <source>
        <dbReference type="PROSITE" id="PS50066"/>
    </source>
</evidence>
<sequence length="208" mass="23388">MVRQKIQIKKIDNLTARQVTFSKRRRGLFKKAHELSTLCDADVALIVFSATGKLFDYSSPSSITQLIQRHNQQSETSNKLGQRNLHIHQTESEHHALISKKHADMSLELKQLMGEELQGLGMHDLMKLEKMIEIGLGRESELVDENAWLKQRSKGAHKVGCTRYGIDQQQQGNSAESMNINSHGLAHDNKTNSSDTSLKLGLPFSNSD</sequence>
<evidence type="ECO:0000256" key="5">
    <source>
        <dbReference type="ARBA" id="ARBA00023242"/>
    </source>
</evidence>
<dbReference type="InterPro" id="IPR036879">
    <property type="entry name" value="TF_MADSbox_sf"/>
</dbReference>
<keyword evidence="4" id="KW-0804">Transcription</keyword>
<dbReference type="InterPro" id="IPR002100">
    <property type="entry name" value="TF_MADSbox"/>
</dbReference>
<feature type="compositionally biased region" description="Polar residues" evidence="6">
    <location>
        <begin position="169"/>
        <end position="182"/>
    </location>
</feature>
<dbReference type="GO" id="GO:0005634">
    <property type="term" value="C:nucleus"/>
    <property type="evidence" value="ECO:0007669"/>
    <property type="project" value="UniProtKB-SubCell"/>
</dbReference>
<feature type="domain" description="MADS-box" evidence="7">
    <location>
        <begin position="1"/>
        <end position="61"/>
    </location>
</feature>
<dbReference type="Pfam" id="PF00319">
    <property type="entry name" value="SRF-TF"/>
    <property type="match status" value="1"/>
</dbReference>
<dbReference type="Proteomes" id="UP000653305">
    <property type="component" value="Unassembled WGS sequence"/>
</dbReference>
<dbReference type="CDD" id="cd00265">
    <property type="entry name" value="MADS_MEF2_like"/>
    <property type="match status" value="1"/>
</dbReference>
<evidence type="ECO:0000256" key="1">
    <source>
        <dbReference type="ARBA" id="ARBA00004123"/>
    </source>
</evidence>
<evidence type="ECO:0000313" key="9">
    <source>
        <dbReference type="Proteomes" id="UP000653305"/>
    </source>
</evidence>
<keyword evidence="9" id="KW-1185">Reference proteome</keyword>
<dbReference type="GO" id="GO:0046983">
    <property type="term" value="F:protein dimerization activity"/>
    <property type="evidence" value="ECO:0007669"/>
    <property type="project" value="InterPro"/>
</dbReference>
<dbReference type="GO" id="GO:0045944">
    <property type="term" value="P:positive regulation of transcription by RNA polymerase II"/>
    <property type="evidence" value="ECO:0007669"/>
    <property type="project" value="InterPro"/>
</dbReference>
<dbReference type="InterPro" id="IPR033896">
    <property type="entry name" value="MEF2-like_N"/>
</dbReference>
<organism evidence="8 9">
    <name type="scientific">Phtheirospermum japonicum</name>
    <dbReference type="NCBI Taxonomy" id="374723"/>
    <lineage>
        <taxon>Eukaryota</taxon>
        <taxon>Viridiplantae</taxon>
        <taxon>Streptophyta</taxon>
        <taxon>Embryophyta</taxon>
        <taxon>Tracheophyta</taxon>
        <taxon>Spermatophyta</taxon>
        <taxon>Magnoliopsida</taxon>
        <taxon>eudicotyledons</taxon>
        <taxon>Gunneridae</taxon>
        <taxon>Pentapetalae</taxon>
        <taxon>asterids</taxon>
        <taxon>lamiids</taxon>
        <taxon>Lamiales</taxon>
        <taxon>Orobanchaceae</taxon>
        <taxon>Orobanchaceae incertae sedis</taxon>
        <taxon>Phtheirospermum</taxon>
    </lineage>
</organism>
<dbReference type="PRINTS" id="PR00404">
    <property type="entry name" value="MADSDOMAIN"/>
</dbReference>
<dbReference type="PANTHER" id="PTHR48019">
    <property type="entry name" value="SERUM RESPONSE FACTOR HOMOLOG"/>
    <property type="match status" value="1"/>
</dbReference>
<dbReference type="SUPFAM" id="SSF55455">
    <property type="entry name" value="SRF-like"/>
    <property type="match status" value="1"/>
</dbReference>
<evidence type="ECO:0000256" key="2">
    <source>
        <dbReference type="ARBA" id="ARBA00023015"/>
    </source>
</evidence>
<evidence type="ECO:0000256" key="4">
    <source>
        <dbReference type="ARBA" id="ARBA00023163"/>
    </source>
</evidence>
<comment type="caution">
    <text evidence="8">The sequence shown here is derived from an EMBL/GenBank/DDBJ whole genome shotgun (WGS) entry which is preliminary data.</text>
</comment>
<keyword evidence="3" id="KW-0238">DNA-binding</keyword>
<reference evidence="8" key="1">
    <citation type="submission" date="2020-07" db="EMBL/GenBank/DDBJ databases">
        <title>Ethylene signaling mediates host invasion by parasitic plants.</title>
        <authorList>
            <person name="Yoshida S."/>
        </authorList>
    </citation>
    <scope>NUCLEOTIDE SEQUENCE</scope>
    <source>
        <strain evidence="8">Okayama</strain>
    </source>
</reference>
<evidence type="ECO:0000256" key="6">
    <source>
        <dbReference type="SAM" id="MobiDB-lite"/>
    </source>
</evidence>
<dbReference type="SMART" id="SM00432">
    <property type="entry name" value="MADS"/>
    <property type="match status" value="1"/>
</dbReference>
<dbReference type="OrthoDB" id="1898716at2759"/>
<protein>
    <submittedName>
        <fullName evidence="8">Mads-box protein svp</fullName>
    </submittedName>
</protein>
<dbReference type="FunFam" id="3.40.1810.10:FF:000007">
    <property type="entry name" value="Transcription factor, MADS-box"/>
    <property type="match status" value="1"/>
</dbReference>